<comment type="caution">
    <text evidence="2">The sequence shown here is derived from an EMBL/GenBank/DDBJ whole genome shotgun (WGS) entry which is preliminary data.</text>
</comment>
<dbReference type="Proteomes" id="UP000193689">
    <property type="component" value="Unassembled WGS sequence"/>
</dbReference>
<sequence length="67" mass="7739">MAPLLNPSRQAELLACLHLIFNFPYFIMKHTPRKALTRVLIVTDKTATVILELFALLYVTTWVASHW</sequence>
<dbReference type="GeneID" id="63776079"/>
<evidence type="ECO:0000313" key="3">
    <source>
        <dbReference type="Proteomes" id="UP000193689"/>
    </source>
</evidence>
<accession>A0A1Y2E815</accession>
<evidence type="ECO:0000256" key="1">
    <source>
        <dbReference type="SAM" id="Phobius"/>
    </source>
</evidence>
<protein>
    <submittedName>
        <fullName evidence="2">Uncharacterized protein</fullName>
    </submittedName>
</protein>
<evidence type="ECO:0000313" key="2">
    <source>
        <dbReference type="EMBL" id="ORY67708.1"/>
    </source>
</evidence>
<proteinExistence type="predicted"/>
<dbReference type="RefSeq" id="XP_040718332.1">
    <property type="nucleotide sequence ID" value="XM_040859867.1"/>
</dbReference>
<organism evidence="2 3">
    <name type="scientific">Pseudomassariella vexata</name>
    <dbReference type="NCBI Taxonomy" id="1141098"/>
    <lineage>
        <taxon>Eukaryota</taxon>
        <taxon>Fungi</taxon>
        <taxon>Dikarya</taxon>
        <taxon>Ascomycota</taxon>
        <taxon>Pezizomycotina</taxon>
        <taxon>Sordariomycetes</taxon>
        <taxon>Xylariomycetidae</taxon>
        <taxon>Amphisphaeriales</taxon>
        <taxon>Pseudomassariaceae</taxon>
        <taxon>Pseudomassariella</taxon>
    </lineage>
</organism>
<dbReference type="EMBL" id="MCFJ01000004">
    <property type="protein sequence ID" value="ORY67708.1"/>
    <property type="molecule type" value="Genomic_DNA"/>
</dbReference>
<gene>
    <name evidence="2" type="ORF">BCR38DRAFT_427960</name>
</gene>
<keyword evidence="3" id="KW-1185">Reference proteome</keyword>
<name>A0A1Y2E815_9PEZI</name>
<dbReference type="AlphaFoldDB" id="A0A1Y2E815"/>
<reference evidence="2 3" key="1">
    <citation type="submission" date="2016-07" db="EMBL/GenBank/DDBJ databases">
        <title>Pervasive Adenine N6-methylation of Active Genes in Fungi.</title>
        <authorList>
            <consortium name="DOE Joint Genome Institute"/>
            <person name="Mondo S.J."/>
            <person name="Dannebaum R.O."/>
            <person name="Kuo R.C."/>
            <person name="Labutti K."/>
            <person name="Haridas S."/>
            <person name="Kuo A."/>
            <person name="Salamov A."/>
            <person name="Ahrendt S.R."/>
            <person name="Lipzen A."/>
            <person name="Sullivan W."/>
            <person name="Andreopoulos W.B."/>
            <person name="Clum A."/>
            <person name="Lindquist E."/>
            <person name="Daum C."/>
            <person name="Ramamoorthy G.K."/>
            <person name="Gryganskyi A."/>
            <person name="Culley D."/>
            <person name="Magnuson J.K."/>
            <person name="James T.Y."/>
            <person name="O'Malley M.A."/>
            <person name="Stajich J.E."/>
            <person name="Spatafora J.W."/>
            <person name="Visel A."/>
            <person name="Grigoriev I.V."/>
        </authorList>
    </citation>
    <scope>NUCLEOTIDE SEQUENCE [LARGE SCALE GENOMIC DNA]</scope>
    <source>
        <strain evidence="2 3">CBS 129021</strain>
    </source>
</reference>
<keyword evidence="1" id="KW-0472">Membrane</keyword>
<dbReference type="InParanoid" id="A0A1Y2E815"/>
<keyword evidence="1" id="KW-1133">Transmembrane helix</keyword>
<feature type="transmembrane region" description="Helical" evidence="1">
    <location>
        <begin position="12"/>
        <end position="28"/>
    </location>
</feature>
<feature type="transmembrane region" description="Helical" evidence="1">
    <location>
        <begin position="49"/>
        <end position="65"/>
    </location>
</feature>
<keyword evidence="1" id="KW-0812">Transmembrane</keyword>